<dbReference type="Pfam" id="PF01497">
    <property type="entry name" value="Peripla_BP_2"/>
    <property type="match status" value="1"/>
</dbReference>
<dbReference type="InterPro" id="IPR050902">
    <property type="entry name" value="ABC_Transporter_SBP"/>
</dbReference>
<dbReference type="InterPro" id="IPR002491">
    <property type="entry name" value="ABC_transptr_periplasmic_BD"/>
</dbReference>
<dbReference type="PANTHER" id="PTHR30535:SF34">
    <property type="entry name" value="MOLYBDATE-BINDING PROTEIN MOLA"/>
    <property type="match status" value="1"/>
</dbReference>
<protein>
    <submittedName>
        <fullName evidence="3">ABC transporter substrate-binding protein</fullName>
    </submittedName>
</protein>
<dbReference type="EMBL" id="JBEHZE010000001">
    <property type="protein sequence ID" value="MEX6632451.1"/>
    <property type="molecule type" value="Genomic_DNA"/>
</dbReference>
<dbReference type="CDD" id="cd00636">
    <property type="entry name" value="TroA-like"/>
    <property type="match status" value="1"/>
</dbReference>
<feature type="signal peptide" evidence="1">
    <location>
        <begin position="1"/>
        <end position="20"/>
    </location>
</feature>
<dbReference type="PROSITE" id="PS50983">
    <property type="entry name" value="FE_B12_PBP"/>
    <property type="match status" value="1"/>
</dbReference>
<reference evidence="3 4" key="1">
    <citation type="submission" date="2024-05" db="EMBL/GenBank/DDBJ databases">
        <title>Three bacterial strains, DH-69, EH-24, and ECK-19 isolated from coastal sediments.</title>
        <authorList>
            <person name="Ye Y.-Q."/>
            <person name="Du Z.-J."/>
        </authorList>
    </citation>
    <scope>NUCLEOTIDE SEQUENCE [LARGE SCALE GENOMIC DNA]</scope>
    <source>
        <strain evidence="3 4">ECK-19</strain>
    </source>
</reference>
<evidence type="ECO:0000313" key="3">
    <source>
        <dbReference type="EMBL" id="MEX6632451.1"/>
    </source>
</evidence>
<keyword evidence="1" id="KW-0732">Signal</keyword>
<feature type="chain" id="PRO_5046516978" evidence="1">
    <location>
        <begin position="21"/>
        <end position="271"/>
    </location>
</feature>
<keyword evidence="4" id="KW-1185">Reference proteome</keyword>
<name>A0ABV3Z0Z0_9PROT</name>
<dbReference type="RefSeq" id="WP_369312375.1">
    <property type="nucleotide sequence ID" value="NZ_JBEHZE010000001.1"/>
</dbReference>
<comment type="caution">
    <text evidence="3">The sequence shown here is derived from an EMBL/GenBank/DDBJ whole genome shotgun (WGS) entry which is preliminary data.</text>
</comment>
<evidence type="ECO:0000256" key="1">
    <source>
        <dbReference type="SAM" id="SignalP"/>
    </source>
</evidence>
<dbReference type="PANTHER" id="PTHR30535">
    <property type="entry name" value="VITAMIN B12-BINDING PROTEIN"/>
    <property type="match status" value="1"/>
</dbReference>
<dbReference type="SUPFAM" id="SSF53807">
    <property type="entry name" value="Helical backbone' metal receptor"/>
    <property type="match status" value="1"/>
</dbReference>
<evidence type="ECO:0000313" key="4">
    <source>
        <dbReference type="Proteomes" id="UP001560685"/>
    </source>
</evidence>
<accession>A0ABV3Z0Z0</accession>
<organism evidence="3 4">
    <name type="scientific">Hyphococcus lacteus</name>
    <dbReference type="NCBI Taxonomy" id="3143536"/>
    <lineage>
        <taxon>Bacteria</taxon>
        <taxon>Pseudomonadati</taxon>
        <taxon>Pseudomonadota</taxon>
        <taxon>Alphaproteobacteria</taxon>
        <taxon>Parvularculales</taxon>
        <taxon>Parvularculaceae</taxon>
        <taxon>Hyphococcus</taxon>
    </lineage>
</organism>
<sequence length="271" mass="29278">MFKRAILSMAMLVVLSTANAKPNVVSIDYCADQYVLKLADPDQVLAVSRGADKDYSYMRTAVGSHHKVRATREEVFTLEPEVIIRQWGGGANAESAFSAFGANVVTLGNANNFEDIIENIRLVASALKQTARGEALIRNLRARLSALPENNEVRALYVTPGGVTAGDKTMIHAIIAAAGARNITAEEGKSYYPPLSAEALLLEPPEFVVAGFFQSRDQDVNHWSAVHHPALTKVIADRPHISLPPDLISCSAWFGVEAAELIAAAIAENDR</sequence>
<dbReference type="Gene3D" id="3.40.50.1980">
    <property type="entry name" value="Nitrogenase molybdenum iron protein domain"/>
    <property type="match status" value="2"/>
</dbReference>
<feature type="domain" description="Fe/B12 periplasmic-binding" evidence="2">
    <location>
        <begin position="23"/>
        <end position="271"/>
    </location>
</feature>
<gene>
    <name evidence="3" type="ORF">ABFZ84_02725</name>
</gene>
<evidence type="ECO:0000259" key="2">
    <source>
        <dbReference type="PROSITE" id="PS50983"/>
    </source>
</evidence>
<dbReference type="Proteomes" id="UP001560685">
    <property type="component" value="Unassembled WGS sequence"/>
</dbReference>
<proteinExistence type="predicted"/>